<feature type="transmembrane region" description="Helical" evidence="7">
    <location>
        <begin position="52"/>
        <end position="68"/>
    </location>
</feature>
<dbReference type="Pfam" id="PF07690">
    <property type="entry name" value="MFS_1"/>
    <property type="match status" value="1"/>
</dbReference>
<evidence type="ECO:0000259" key="8">
    <source>
        <dbReference type="PROSITE" id="PS50850"/>
    </source>
</evidence>
<evidence type="ECO:0000256" key="6">
    <source>
        <dbReference type="ARBA" id="ARBA00023136"/>
    </source>
</evidence>
<dbReference type="EMBL" id="CTEN01000002">
    <property type="protein sequence ID" value="CQR24872.1"/>
    <property type="molecule type" value="Genomic_DNA"/>
</dbReference>
<protein>
    <submittedName>
        <fullName evidence="9">Major facilitator superfamily protein</fullName>
    </submittedName>
</protein>
<feature type="transmembrane region" description="Helical" evidence="7">
    <location>
        <begin position="298"/>
        <end position="318"/>
    </location>
</feature>
<reference evidence="10" key="1">
    <citation type="submission" date="2015-03" db="EMBL/GenBank/DDBJ databases">
        <authorList>
            <person name="Urmite Genomes"/>
        </authorList>
    </citation>
    <scope>NUCLEOTIDE SEQUENCE [LARGE SCALE GENOMIC DNA]</scope>
    <source>
        <strain evidence="10">FF10</strain>
    </source>
</reference>
<feature type="transmembrane region" description="Helical" evidence="7">
    <location>
        <begin position="80"/>
        <end position="98"/>
    </location>
</feature>
<dbReference type="SUPFAM" id="SSF103473">
    <property type="entry name" value="MFS general substrate transporter"/>
    <property type="match status" value="1"/>
</dbReference>
<keyword evidence="5 7" id="KW-1133">Transmembrane helix</keyword>
<feature type="domain" description="Major facilitator superfamily (MFS) profile" evidence="8">
    <location>
        <begin position="10"/>
        <end position="387"/>
    </location>
</feature>
<keyword evidence="4 7" id="KW-0812">Transmembrane</keyword>
<feature type="transmembrane region" description="Helical" evidence="7">
    <location>
        <begin position="210"/>
        <end position="234"/>
    </location>
</feature>
<dbReference type="PROSITE" id="PS50850">
    <property type="entry name" value="MFS"/>
    <property type="match status" value="1"/>
</dbReference>
<dbReference type="PANTHER" id="PTHR43124">
    <property type="entry name" value="PURINE EFFLUX PUMP PBUE"/>
    <property type="match status" value="1"/>
</dbReference>
<organism evidence="9 10">
    <name type="scientific">Streptococcus varani</name>
    <dbReference type="NCBI Taxonomy" id="1608583"/>
    <lineage>
        <taxon>Bacteria</taxon>
        <taxon>Bacillati</taxon>
        <taxon>Bacillota</taxon>
        <taxon>Bacilli</taxon>
        <taxon>Lactobacillales</taxon>
        <taxon>Streptococcaceae</taxon>
        <taxon>Streptococcus</taxon>
    </lineage>
</organism>
<evidence type="ECO:0000313" key="9">
    <source>
        <dbReference type="EMBL" id="CQR24872.1"/>
    </source>
</evidence>
<evidence type="ECO:0000256" key="3">
    <source>
        <dbReference type="ARBA" id="ARBA00022475"/>
    </source>
</evidence>
<name>A0A0E3WF50_9STRE</name>
<dbReference type="Gene3D" id="1.20.1250.20">
    <property type="entry name" value="MFS general substrate transporter like domains"/>
    <property type="match status" value="1"/>
</dbReference>
<dbReference type="AlphaFoldDB" id="A0A0E3WF50"/>
<dbReference type="GO" id="GO:0022857">
    <property type="term" value="F:transmembrane transporter activity"/>
    <property type="evidence" value="ECO:0007669"/>
    <property type="project" value="InterPro"/>
</dbReference>
<feature type="transmembrane region" description="Helical" evidence="7">
    <location>
        <begin position="166"/>
        <end position="184"/>
    </location>
</feature>
<feature type="transmembrane region" description="Helical" evidence="7">
    <location>
        <begin position="240"/>
        <end position="262"/>
    </location>
</feature>
<dbReference type="InterPro" id="IPR011701">
    <property type="entry name" value="MFS"/>
</dbReference>
<feature type="transmembrane region" description="Helical" evidence="7">
    <location>
        <begin position="12"/>
        <end position="32"/>
    </location>
</feature>
<keyword evidence="10" id="KW-1185">Reference proteome</keyword>
<feature type="transmembrane region" description="Helical" evidence="7">
    <location>
        <begin position="104"/>
        <end position="123"/>
    </location>
</feature>
<dbReference type="OrthoDB" id="337363at2"/>
<dbReference type="InterPro" id="IPR036259">
    <property type="entry name" value="MFS_trans_sf"/>
</dbReference>
<proteinExistence type="predicted"/>
<accession>A0A0E3WF50</accession>
<keyword evidence="6 7" id="KW-0472">Membrane</keyword>
<sequence length="387" mass="42768">MKKNQLTTRTQSVFILMAFVLAMSAMLFNGILDKVADQLSISIAETGLLNSFYAYGAAIGVPIVLILFRKMERTKALKMMLFLTILSTFWMILAPNFIQLLMARFLSGIAGNSYGVLATATVAGFSSKDKLGSTLARLIMGAALALVIGVPLTRFLSEIFSWQTDFGFLIVLMLFSLLYFMRFLPKAEVEEKENNFLEELRFFKLKDVQFVLLCMFLFFLGYGGFYTFLTPYVLELLPSLAPIMSILLVIIGIASFSGNHVGGVYADKIGYKKALVLGSSLQGIISILIFLLPKEVFILIPLIILWQIAAWFTGIQMITGMSVATDNKSSLMLSLNGSANQLGQAVGSSLSAFLIANIHISYTVLLPLMGSLMIFGFSLLYRNFMTK</sequence>
<dbReference type="PANTHER" id="PTHR43124:SF3">
    <property type="entry name" value="CHLORAMPHENICOL EFFLUX PUMP RV0191"/>
    <property type="match status" value="1"/>
</dbReference>
<evidence type="ECO:0000313" key="10">
    <source>
        <dbReference type="Proteomes" id="UP000198604"/>
    </source>
</evidence>
<evidence type="ECO:0000256" key="4">
    <source>
        <dbReference type="ARBA" id="ARBA00022692"/>
    </source>
</evidence>
<keyword evidence="3" id="KW-1003">Cell membrane</keyword>
<feature type="transmembrane region" description="Helical" evidence="7">
    <location>
        <begin position="364"/>
        <end position="381"/>
    </location>
</feature>
<dbReference type="InterPro" id="IPR020846">
    <property type="entry name" value="MFS_dom"/>
</dbReference>
<feature type="transmembrane region" description="Helical" evidence="7">
    <location>
        <begin position="135"/>
        <end position="154"/>
    </location>
</feature>
<keyword evidence="2" id="KW-0813">Transport</keyword>
<dbReference type="CDD" id="cd17324">
    <property type="entry name" value="MFS_NepI_like"/>
    <property type="match status" value="1"/>
</dbReference>
<comment type="subcellular location">
    <subcellularLocation>
        <location evidence="1">Cell membrane</location>
        <topology evidence="1">Multi-pass membrane protein</topology>
    </subcellularLocation>
</comment>
<dbReference type="GO" id="GO:0005886">
    <property type="term" value="C:plasma membrane"/>
    <property type="evidence" value="ECO:0007669"/>
    <property type="project" value="UniProtKB-SubCell"/>
</dbReference>
<dbReference type="STRING" id="1608583.BN1356_01225"/>
<evidence type="ECO:0000256" key="1">
    <source>
        <dbReference type="ARBA" id="ARBA00004651"/>
    </source>
</evidence>
<evidence type="ECO:0000256" key="7">
    <source>
        <dbReference type="SAM" id="Phobius"/>
    </source>
</evidence>
<evidence type="ECO:0000256" key="2">
    <source>
        <dbReference type="ARBA" id="ARBA00022448"/>
    </source>
</evidence>
<dbReference type="Proteomes" id="UP000198604">
    <property type="component" value="Unassembled WGS sequence"/>
</dbReference>
<evidence type="ECO:0000256" key="5">
    <source>
        <dbReference type="ARBA" id="ARBA00022989"/>
    </source>
</evidence>
<gene>
    <name evidence="9" type="ORF">BN1356_01225</name>
</gene>
<dbReference type="InterPro" id="IPR050189">
    <property type="entry name" value="MFS_Efflux_Transporters"/>
</dbReference>